<dbReference type="SMART" id="SM00304">
    <property type="entry name" value="HAMP"/>
    <property type="match status" value="1"/>
</dbReference>
<dbReference type="InterPro" id="IPR050398">
    <property type="entry name" value="HssS/ArlS-like"/>
</dbReference>
<feature type="transmembrane region" description="Helical" evidence="14">
    <location>
        <begin position="161"/>
        <end position="184"/>
    </location>
</feature>
<accession>A0A2S0RIG8</accession>
<keyword evidence="11 14" id="KW-1133">Transmembrane helix</keyword>
<keyword evidence="9 17" id="KW-0418">Kinase</keyword>
<dbReference type="PANTHER" id="PTHR45528:SF1">
    <property type="entry name" value="SENSOR HISTIDINE KINASE CPXA"/>
    <property type="match status" value="1"/>
</dbReference>
<evidence type="ECO:0000256" key="13">
    <source>
        <dbReference type="ARBA" id="ARBA00023136"/>
    </source>
</evidence>
<sequence>MFQLSFKNRLAFNFMITTALVMFGVFAVIYAIVKYNVYRDVNSDIEHEIALHFSEMDFDKDIFKWIDVEEWKEREHNRLTIDPVFVEIYKPDGIPVEKSPNLKKDNLHFYRNIHKKHFVDTTLHRQSIRQVQVPIVRNDSIKGYLSIAMSLEEENVVLDNLMLVLIISAILVLPLLFFIIRYIAGRSIRPIIRITETASQISRQNLNLRINLPPNRDELFVLSETINSLLERIETAVDREKQFTSDASHELRTPLAVIKGNLEVLIRKPREKEEYEKTINYCISEINRMNNLVDQLLLLARFENSQIVLQKQKIALNEIILESLERLSPLIKSRRSVINFKFDELFPVTTDAYKASIIIENILSNAIKYSEVGGVVDIHIFNENGYVICRITDFGIGISKQELQDIYKQFYRAKSNKFSDVKGTGIGLSIVKKLCELLGVSIDIQSSEKQGTTVALLFKDDDAPSGISEGS</sequence>
<dbReference type="EMBL" id="CP028811">
    <property type="protein sequence ID" value="AWA31484.1"/>
    <property type="molecule type" value="Genomic_DNA"/>
</dbReference>
<dbReference type="InterPro" id="IPR036890">
    <property type="entry name" value="HATPase_C_sf"/>
</dbReference>
<keyword evidence="4" id="KW-1003">Cell membrane</keyword>
<evidence type="ECO:0000256" key="6">
    <source>
        <dbReference type="ARBA" id="ARBA00022679"/>
    </source>
</evidence>
<evidence type="ECO:0000313" key="17">
    <source>
        <dbReference type="EMBL" id="AWA31484.1"/>
    </source>
</evidence>
<dbReference type="PANTHER" id="PTHR45528">
    <property type="entry name" value="SENSOR HISTIDINE KINASE CPXA"/>
    <property type="match status" value="1"/>
</dbReference>
<dbReference type="CDD" id="cd00082">
    <property type="entry name" value="HisKA"/>
    <property type="match status" value="1"/>
</dbReference>
<dbReference type="Pfam" id="PF00672">
    <property type="entry name" value="HAMP"/>
    <property type="match status" value="1"/>
</dbReference>
<keyword evidence="5" id="KW-0597">Phosphoprotein</keyword>
<dbReference type="SUPFAM" id="SSF55874">
    <property type="entry name" value="ATPase domain of HSP90 chaperone/DNA topoisomerase II/histidine kinase"/>
    <property type="match status" value="1"/>
</dbReference>
<evidence type="ECO:0000256" key="8">
    <source>
        <dbReference type="ARBA" id="ARBA00022741"/>
    </source>
</evidence>
<evidence type="ECO:0000256" key="9">
    <source>
        <dbReference type="ARBA" id="ARBA00022777"/>
    </source>
</evidence>
<keyword evidence="12" id="KW-0902">Two-component regulatory system</keyword>
<evidence type="ECO:0000256" key="1">
    <source>
        <dbReference type="ARBA" id="ARBA00000085"/>
    </source>
</evidence>
<dbReference type="KEGG" id="fmg:HYN48_10965"/>
<reference evidence="17 18" key="1">
    <citation type="submission" date="2018-04" db="EMBL/GenBank/DDBJ databases">
        <title>Genome sequencing of Flavobacterium sp. HYN0048.</title>
        <authorList>
            <person name="Yi H."/>
            <person name="Baek C."/>
        </authorList>
    </citation>
    <scope>NUCLEOTIDE SEQUENCE [LARGE SCALE GENOMIC DNA]</scope>
    <source>
        <strain evidence="17 18">HYN0048</strain>
    </source>
</reference>
<dbReference type="Proteomes" id="UP000244193">
    <property type="component" value="Chromosome"/>
</dbReference>
<dbReference type="AlphaFoldDB" id="A0A2S0RIG8"/>
<evidence type="ECO:0000313" key="18">
    <source>
        <dbReference type="Proteomes" id="UP000244193"/>
    </source>
</evidence>
<dbReference type="InterPro" id="IPR003660">
    <property type="entry name" value="HAMP_dom"/>
</dbReference>
<keyword evidence="6" id="KW-0808">Transferase</keyword>
<evidence type="ECO:0000259" key="15">
    <source>
        <dbReference type="PROSITE" id="PS50109"/>
    </source>
</evidence>
<dbReference type="Pfam" id="PF02518">
    <property type="entry name" value="HATPase_c"/>
    <property type="match status" value="1"/>
</dbReference>
<dbReference type="SMART" id="SM00388">
    <property type="entry name" value="HisKA"/>
    <property type="match status" value="1"/>
</dbReference>
<evidence type="ECO:0000256" key="4">
    <source>
        <dbReference type="ARBA" id="ARBA00022475"/>
    </source>
</evidence>
<dbReference type="Gene3D" id="1.10.287.130">
    <property type="match status" value="1"/>
</dbReference>
<dbReference type="OrthoDB" id="594725at2"/>
<comment type="subcellular location">
    <subcellularLocation>
        <location evidence="2">Cell membrane</location>
        <topology evidence="2">Multi-pass membrane protein</topology>
    </subcellularLocation>
</comment>
<dbReference type="InterPro" id="IPR003661">
    <property type="entry name" value="HisK_dim/P_dom"/>
</dbReference>
<evidence type="ECO:0000256" key="3">
    <source>
        <dbReference type="ARBA" id="ARBA00012438"/>
    </source>
</evidence>
<dbReference type="SMART" id="SM00387">
    <property type="entry name" value="HATPase_c"/>
    <property type="match status" value="1"/>
</dbReference>
<dbReference type="RefSeq" id="WP_108373573.1">
    <property type="nucleotide sequence ID" value="NZ_CP028811.1"/>
</dbReference>
<evidence type="ECO:0000256" key="2">
    <source>
        <dbReference type="ARBA" id="ARBA00004651"/>
    </source>
</evidence>
<protein>
    <recommendedName>
        <fullName evidence="3">histidine kinase</fullName>
        <ecNumber evidence="3">2.7.13.3</ecNumber>
    </recommendedName>
</protein>
<dbReference type="InterPro" id="IPR036097">
    <property type="entry name" value="HisK_dim/P_sf"/>
</dbReference>
<evidence type="ECO:0000256" key="12">
    <source>
        <dbReference type="ARBA" id="ARBA00023012"/>
    </source>
</evidence>
<evidence type="ECO:0000256" key="10">
    <source>
        <dbReference type="ARBA" id="ARBA00022840"/>
    </source>
</evidence>
<gene>
    <name evidence="17" type="ORF">HYN48_10965</name>
</gene>
<feature type="domain" description="HAMP" evidence="16">
    <location>
        <begin position="185"/>
        <end position="238"/>
    </location>
</feature>
<dbReference type="EC" id="2.7.13.3" evidence="3"/>
<dbReference type="PROSITE" id="PS50885">
    <property type="entry name" value="HAMP"/>
    <property type="match status" value="1"/>
</dbReference>
<dbReference type="GO" id="GO:0005886">
    <property type="term" value="C:plasma membrane"/>
    <property type="evidence" value="ECO:0007669"/>
    <property type="project" value="UniProtKB-SubCell"/>
</dbReference>
<feature type="transmembrane region" description="Helical" evidence="14">
    <location>
        <begin position="12"/>
        <end position="33"/>
    </location>
</feature>
<feature type="domain" description="Histidine kinase" evidence="15">
    <location>
        <begin position="246"/>
        <end position="462"/>
    </location>
</feature>
<keyword evidence="10" id="KW-0067">ATP-binding</keyword>
<evidence type="ECO:0000256" key="14">
    <source>
        <dbReference type="SAM" id="Phobius"/>
    </source>
</evidence>
<dbReference type="FunFam" id="1.10.287.130:FF:000001">
    <property type="entry name" value="Two-component sensor histidine kinase"/>
    <property type="match status" value="1"/>
</dbReference>
<evidence type="ECO:0000256" key="7">
    <source>
        <dbReference type="ARBA" id="ARBA00022692"/>
    </source>
</evidence>
<dbReference type="Gene3D" id="3.30.565.10">
    <property type="entry name" value="Histidine kinase-like ATPase, C-terminal domain"/>
    <property type="match status" value="1"/>
</dbReference>
<dbReference type="SUPFAM" id="SSF158472">
    <property type="entry name" value="HAMP domain-like"/>
    <property type="match status" value="1"/>
</dbReference>
<keyword evidence="13 14" id="KW-0472">Membrane</keyword>
<keyword evidence="8" id="KW-0547">Nucleotide-binding</keyword>
<name>A0A2S0RIG8_9FLAO</name>
<dbReference type="Pfam" id="PF00512">
    <property type="entry name" value="HisKA"/>
    <property type="match status" value="1"/>
</dbReference>
<keyword evidence="7 14" id="KW-0812">Transmembrane</keyword>
<dbReference type="InterPro" id="IPR005467">
    <property type="entry name" value="His_kinase_dom"/>
</dbReference>
<comment type="catalytic activity">
    <reaction evidence="1">
        <text>ATP + protein L-histidine = ADP + protein N-phospho-L-histidine.</text>
        <dbReference type="EC" id="2.7.13.3"/>
    </reaction>
</comment>
<organism evidence="17 18">
    <name type="scientific">Flavobacterium magnum</name>
    <dbReference type="NCBI Taxonomy" id="2162713"/>
    <lineage>
        <taxon>Bacteria</taxon>
        <taxon>Pseudomonadati</taxon>
        <taxon>Bacteroidota</taxon>
        <taxon>Flavobacteriia</taxon>
        <taxon>Flavobacteriales</taxon>
        <taxon>Flavobacteriaceae</taxon>
        <taxon>Flavobacterium</taxon>
    </lineage>
</organism>
<evidence type="ECO:0000256" key="11">
    <source>
        <dbReference type="ARBA" id="ARBA00022989"/>
    </source>
</evidence>
<evidence type="ECO:0000256" key="5">
    <source>
        <dbReference type="ARBA" id="ARBA00022553"/>
    </source>
</evidence>
<dbReference type="PRINTS" id="PR00344">
    <property type="entry name" value="BCTRLSENSOR"/>
</dbReference>
<keyword evidence="18" id="KW-1185">Reference proteome</keyword>
<proteinExistence type="predicted"/>
<dbReference type="InterPro" id="IPR003594">
    <property type="entry name" value="HATPase_dom"/>
</dbReference>
<dbReference type="SUPFAM" id="SSF47384">
    <property type="entry name" value="Homodimeric domain of signal transducing histidine kinase"/>
    <property type="match status" value="1"/>
</dbReference>
<dbReference type="InterPro" id="IPR004358">
    <property type="entry name" value="Sig_transdc_His_kin-like_C"/>
</dbReference>
<dbReference type="Gene3D" id="6.10.340.10">
    <property type="match status" value="1"/>
</dbReference>
<dbReference type="GO" id="GO:0000155">
    <property type="term" value="F:phosphorelay sensor kinase activity"/>
    <property type="evidence" value="ECO:0007669"/>
    <property type="project" value="InterPro"/>
</dbReference>
<dbReference type="GO" id="GO:0005524">
    <property type="term" value="F:ATP binding"/>
    <property type="evidence" value="ECO:0007669"/>
    <property type="project" value="UniProtKB-KW"/>
</dbReference>
<evidence type="ECO:0000259" key="16">
    <source>
        <dbReference type="PROSITE" id="PS50885"/>
    </source>
</evidence>
<dbReference type="PROSITE" id="PS50109">
    <property type="entry name" value="HIS_KIN"/>
    <property type="match status" value="1"/>
</dbReference>